<dbReference type="InterPro" id="IPR043128">
    <property type="entry name" value="Rev_trsase/Diguanyl_cyclase"/>
</dbReference>
<dbReference type="Gene3D" id="3.30.70.270">
    <property type="match status" value="1"/>
</dbReference>
<evidence type="ECO:0000313" key="3">
    <source>
        <dbReference type="Proteomes" id="UP001529510"/>
    </source>
</evidence>
<keyword evidence="3" id="KW-1185">Reference proteome</keyword>
<dbReference type="AlphaFoldDB" id="A0ABD0N564"/>
<accession>A0ABD0N564</accession>
<feature type="compositionally biased region" description="Basic and acidic residues" evidence="1">
    <location>
        <begin position="120"/>
        <end position="134"/>
    </location>
</feature>
<evidence type="ECO:0000256" key="1">
    <source>
        <dbReference type="SAM" id="MobiDB-lite"/>
    </source>
</evidence>
<dbReference type="InterPro" id="IPR052055">
    <property type="entry name" value="Hepadnavirus_pol/RT"/>
</dbReference>
<dbReference type="CDD" id="cd09275">
    <property type="entry name" value="RNase_HI_RT_DIRS1"/>
    <property type="match status" value="1"/>
</dbReference>
<dbReference type="Proteomes" id="UP001529510">
    <property type="component" value="Unassembled WGS sequence"/>
</dbReference>
<dbReference type="InterPro" id="IPR043502">
    <property type="entry name" value="DNA/RNA_pol_sf"/>
</dbReference>
<reference evidence="2 3" key="1">
    <citation type="submission" date="2024-05" db="EMBL/GenBank/DDBJ databases">
        <title>Genome sequencing and assembly of Indian major carp, Cirrhinus mrigala (Hamilton, 1822).</title>
        <authorList>
            <person name="Mohindra V."/>
            <person name="Chowdhury L.M."/>
            <person name="Lal K."/>
            <person name="Jena J.K."/>
        </authorList>
    </citation>
    <scope>NUCLEOTIDE SEQUENCE [LARGE SCALE GENOMIC DNA]</scope>
    <source>
        <strain evidence="2">CM1030</strain>
        <tissue evidence="2">Blood</tissue>
    </source>
</reference>
<dbReference type="SUPFAM" id="SSF56672">
    <property type="entry name" value="DNA/RNA polymerases"/>
    <property type="match status" value="1"/>
</dbReference>
<proteinExistence type="predicted"/>
<organism evidence="2 3">
    <name type="scientific">Cirrhinus mrigala</name>
    <name type="common">Mrigala</name>
    <dbReference type="NCBI Taxonomy" id="683832"/>
    <lineage>
        <taxon>Eukaryota</taxon>
        <taxon>Metazoa</taxon>
        <taxon>Chordata</taxon>
        <taxon>Craniata</taxon>
        <taxon>Vertebrata</taxon>
        <taxon>Euteleostomi</taxon>
        <taxon>Actinopterygii</taxon>
        <taxon>Neopterygii</taxon>
        <taxon>Teleostei</taxon>
        <taxon>Ostariophysi</taxon>
        <taxon>Cypriniformes</taxon>
        <taxon>Cyprinidae</taxon>
        <taxon>Labeoninae</taxon>
        <taxon>Labeonini</taxon>
        <taxon>Cirrhinus</taxon>
    </lineage>
</organism>
<comment type="caution">
    <text evidence="2">The sequence shown here is derived from an EMBL/GenBank/DDBJ whole genome shotgun (WGS) entry which is preliminary data.</text>
</comment>
<evidence type="ECO:0008006" key="4">
    <source>
        <dbReference type="Google" id="ProtNLM"/>
    </source>
</evidence>
<gene>
    <name evidence="2" type="ORF">M9458_048520</name>
</gene>
<feature type="region of interest" description="Disordered" evidence="1">
    <location>
        <begin position="107"/>
        <end position="140"/>
    </location>
</feature>
<dbReference type="PANTHER" id="PTHR33050">
    <property type="entry name" value="REVERSE TRANSCRIPTASE DOMAIN-CONTAINING PROTEIN"/>
    <property type="match status" value="1"/>
</dbReference>
<name>A0ABD0N564_CIRMR</name>
<feature type="non-terminal residue" evidence="2">
    <location>
        <position position="650"/>
    </location>
</feature>
<evidence type="ECO:0000313" key="2">
    <source>
        <dbReference type="EMBL" id="KAL0157274.1"/>
    </source>
</evidence>
<dbReference type="PANTHER" id="PTHR33050:SF7">
    <property type="entry name" value="RIBONUCLEASE H"/>
    <property type="match status" value="1"/>
</dbReference>
<protein>
    <recommendedName>
        <fullName evidence="4">Reverse transcriptase domain-containing protein</fullName>
    </recommendedName>
</protein>
<dbReference type="EMBL" id="JAMKFB020000024">
    <property type="protein sequence ID" value="KAL0157274.1"/>
    <property type="molecule type" value="Genomic_DNA"/>
</dbReference>
<sequence length="650" mass="71652">MSKEAKKEVSSKPRYRQCVPPCSRYIPNVDTHSLRVVCLGVDHAELALEGARSTVSSPRGMGSALRISSSKEVDIKSVDEVPQSPQYEELLEVVTFAVAKLNIDWPTGDQRRSKSGASKTKPDLRVQNGPDRHGSGSLRAAPIGEERSAPHSTVSVASLPTLPVFQGAAVSSELIPHGAGELATPARSFPAGPLLQDAELAAQTTPEASLERLVPLVDYLAAAWVSHSVRRSAAAFGVGTEQGLVMEQEVDTLLRKEAIEVVPPHVRESGFYSRNFIVPKKDGGLHPILDLCQVNRSVMRLKFKMLTVKQVMLQIRSEDWFVTIDLKDAYFHISILRQHRKFLSSGSYSIRILNYIDDWLILAQSEQLAVQHRGVVLAHIKKELGLRLNAKKSVLSPSQRITYLGVVWDSTTMQARLSPARIESILTAVARVREGLSLTVKQFQQLLGPMAAASNVISFGLLYETLTVVAQDQGVGDAYVPWTCGKSLGWGAVMSGHPAHGLWSRHRLTWHINCLEMLAVFRALKHFLPDLRDWHVLVRTNSTAVVYYINHQGGLPSRPLYKLAHQILVWSQDKLLSLSTVHIPGHLNLGADIMLRQEPRPREWMLHPEVVKQIWSVWPGPGGPLCDSRDIAMSSLVISDSSSSSGAGCH</sequence>